<dbReference type="Proteomes" id="UP000005408">
    <property type="component" value="Unassembled WGS sequence"/>
</dbReference>
<dbReference type="AlphaFoldDB" id="A0A8W8LWS5"/>
<organism evidence="3 4">
    <name type="scientific">Magallana gigas</name>
    <name type="common">Pacific oyster</name>
    <name type="synonym">Crassostrea gigas</name>
    <dbReference type="NCBI Taxonomy" id="29159"/>
    <lineage>
        <taxon>Eukaryota</taxon>
        <taxon>Metazoa</taxon>
        <taxon>Spiralia</taxon>
        <taxon>Lophotrochozoa</taxon>
        <taxon>Mollusca</taxon>
        <taxon>Bivalvia</taxon>
        <taxon>Autobranchia</taxon>
        <taxon>Pteriomorphia</taxon>
        <taxon>Ostreida</taxon>
        <taxon>Ostreoidea</taxon>
        <taxon>Ostreidae</taxon>
        <taxon>Magallana</taxon>
    </lineage>
</organism>
<keyword evidence="2" id="KW-0472">Membrane</keyword>
<evidence type="ECO:0000256" key="2">
    <source>
        <dbReference type="SAM" id="Phobius"/>
    </source>
</evidence>
<name>A0A8W8LWS5_MAGGI</name>
<keyword evidence="4" id="KW-1185">Reference proteome</keyword>
<feature type="transmembrane region" description="Helical" evidence="2">
    <location>
        <begin position="28"/>
        <end position="52"/>
    </location>
</feature>
<sequence length="194" mass="22074">MYEVSKDAIGTNNKKGSVMKNQDGNTTVIMVVVPLTVIVVLGLIALLLVILWRRRPTKKVTETKHAQHETSSPNHFERSDPNQFLENNYFVLNKTEIYSVVNSTNSANDKSCRNPHKECSDDDYDHLGENVRGEVEEEDNYHHAFFPSNEGESDYGIRNMSDECLMENPYSHTNTGDHHVTLEDNEYITISINA</sequence>
<feature type="region of interest" description="Disordered" evidence="1">
    <location>
        <begin position="62"/>
        <end position="81"/>
    </location>
</feature>
<dbReference type="EnsemblMetazoa" id="G30112.1">
    <property type="protein sequence ID" value="G30112.1:cds"/>
    <property type="gene ID" value="G30112"/>
</dbReference>
<proteinExistence type="predicted"/>
<feature type="compositionally biased region" description="Basic and acidic residues" evidence="1">
    <location>
        <begin position="110"/>
        <end position="125"/>
    </location>
</feature>
<protein>
    <submittedName>
        <fullName evidence="3">Uncharacterized protein</fullName>
    </submittedName>
</protein>
<evidence type="ECO:0000256" key="1">
    <source>
        <dbReference type="SAM" id="MobiDB-lite"/>
    </source>
</evidence>
<evidence type="ECO:0000313" key="3">
    <source>
        <dbReference type="EnsemblMetazoa" id="G30112.1:cds"/>
    </source>
</evidence>
<feature type="region of interest" description="Disordered" evidence="1">
    <location>
        <begin position="105"/>
        <end position="125"/>
    </location>
</feature>
<keyword evidence="2" id="KW-1133">Transmembrane helix</keyword>
<evidence type="ECO:0000313" key="4">
    <source>
        <dbReference type="Proteomes" id="UP000005408"/>
    </source>
</evidence>
<keyword evidence="2" id="KW-0812">Transmembrane</keyword>
<reference evidence="3" key="1">
    <citation type="submission" date="2022-08" db="UniProtKB">
        <authorList>
            <consortium name="EnsemblMetazoa"/>
        </authorList>
    </citation>
    <scope>IDENTIFICATION</scope>
    <source>
        <strain evidence="3">05x7-T-G4-1.051#20</strain>
    </source>
</reference>
<accession>A0A8W8LWS5</accession>